<evidence type="ECO:0000256" key="1">
    <source>
        <dbReference type="SAM" id="Phobius"/>
    </source>
</evidence>
<sequence>MRGCTCRCIPMLCSQFRFMQMRAPTLHPRRSSRWPIFQLACCFKILQLCNHFIYMCIPMYIYLFPKSNDDVRSTSSLLMAS</sequence>
<dbReference type="AlphaFoldDB" id="A0A0A9GL36"/>
<accession>A0A0A9GL36</accession>
<reference evidence="2" key="2">
    <citation type="journal article" date="2015" name="Data Brief">
        <title>Shoot transcriptome of the giant reed, Arundo donax.</title>
        <authorList>
            <person name="Barrero R.A."/>
            <person name="Guerrero F.D."/>
            <person name="Moolhuijzen P."/>
            <person name="Goolsby J.A."/>
            <person name="Tidwell J."/>
            <person name="Bellgard S.E."/>
            <person name="Bellgard M.I."/>
        </authorList>
    </citation>
    <scope>NUCLEOTIDE SEQUENCE</scope>
    <source>
        <tissue evidence="2">Shoot tissue taken approximately 20 cm above the soil surface</tissue>
    </source>
</reference>
<evidence type="ECO:0000313" key="2">
    <source>
        <dbReference type="EMBL" id="JAE23266.1"/>
    </source>
</evidence>
<keyword evidence="1" id="KW-0812">Transmembrane</keyword>
<keyword evidence="1" id="KW-1133">Transmembrane helix</keyword>
<dbReference type="EMBL" id="GBRH01174630">
    <property type="protein sequence ID" value="JAE23266.1"/>
    <property type="molecule type" value="Transcribed_RNA"/>
</dbReference>
<protein>
    <submittedName>
        <fullName evidence="2">Uncharacterized protein</fullName>
    </submittedName>
</protein>
<organism evidence="2">
    <name type="scientific">Arundo donax</name>
    <name type="common">Giant reed</name>
    <name type="synonym">Donax arundinaceus</name>
    <dbReference type="NCBI Taxonomy" id="35708"/>
    <lineage>
        <taxon>Eukaryota</taxon>
        <taxon>Viridiplantae</taxon>
        <taxon>Streptophyta</taxon>
        <taxon>Embryophyta</taxon>
        <taxon>Tracheophyta</taxon>
        <taxon>Spermatophyta</taxon>
        <taxon>Magnoliopsida</taxon>
        <taxon>Liliopsida</taxon>
        <taxon>Poales</taxon>
        <taxon>Poaceae</taxon>
        <taxon>PACMAD clade</taxon>
        <taxon>Arundinoideae</taxon>
        <taxon>Arundineae</taxon>
        <taxon>Arundo</taxon>
    </lineage>
</organism>
<feature type="transmembrane region" description="Helical" evidence="1">
    <location>
        <begin position="36"/>
        <end position="63"/>
    </location>
</feature>
<proteinExistence type="predicted"/>
<reference evidence="2" key="1">
    <citation type="submission" date="2014-09" db="EMBL/GenBank/DDBJ databases">
        <authorList>
            <person name="Magalhaes I.L.F."/>
            <person name="Oliveira U."/>
            <person name="Santos F.R."/>
            <person name="Vidigal T.H.D.A."/>
            <person name="Brescovit A.D."/>
            <person name="Santos A.J."/>
        </authorList>
    </citation>
    <scope>NUCLEOTIDE SEQUENCE</scope>
    <source>
        <tissue evidence="2">Shoot tissue taken approximately 20 cm above the soil surface</tissue>
    </source>
</reference>
<keyword evidence="1" id="KW-0472">Membrane</keyword>
<name>A0A0A9GL36_ARUDO</name>